<protein>
    <recommendedName>
        <fullName evidence="4">DUF1080 domain-containing protein</fullName>
    </recommendedName>
</protein>
<sequence length="392" mass="44101">MKSRTPLSPFLLLSLLCFSTLWGQGKKQKPINYALNSKNWATLTDNVSFDDYKGVSAASSTNDKPFQIMLKDVEFANGIIEFDVELKGMGFPGITFRIDKDSLNGEIFYLRHFGDPDPMLRTTMQYAAIVDKVNLWDLTDEYQAASSLLENQWNHIKMVINGKQMRVYVNNMKKPSLYIPAMEGITSSGAISLSGNVVFANMQITPDATEGIPADEGYDPTASDSRYLRNWQVTEPIDFPFGEDLLKGIPYSPGVAIRDDLWDSTATWQDVKASRRGLVNLTYNFGQTESGSRRLTWLKTTINAKTAISKRLDFGFSDEVWLFINGQPLYIDKNYYGSPGMKEPKGRCTLENSSIDIPLQEGENEILIGLTNYFYGWGVIARFSNNEGIVHL</sequence>
<reference evidence="2 3" key="1">
    <citation type="submission" date="2018-08" db="EMBL/GenBank/DDBJ databases">
        <title>The reduced genetic potential of extracellular carbohydrate catabolism in Euzebyella marina RN62, a Flavobacteriia bacterium isolated from the hadal water.</title>
        <authorList>
            <person name="Xue C."/>
        </authorList>
    </citation>
    <scope>NUCLEOTIDE SEQUENCE [LARGE SCALE GENOMIC DNA]</scope>
    <source>
        <strain evidence="2 3">RN62</strain>
    </source>
</reference>
<keyword evidence="3" id="KW-1185">Reference proteome</keyword>
<proteinExistence type="predicted"/>
<accession>A0A3G2L2A5</accession>
<evidence type="ECO:0000256" key="1">
    <source>
        <dbReference type="SAM" id="SignalP"/>
    </source>
</evidence>
<dbReference type="SUPFAM" id="SSF49899">
    <property type="entry name" value="Concanavalin A-like lectins/glucanases"/>
    <property type="match status" value="1"/>
</dbReference>
<dbReference type="InterPro" id="IPR013320">
    <property type="entry name" value="ConA-like_dom_sf"/>
</dbReference>
<dbReference type="RefSeq" id="WP_121847388.1">
    <property type="nucleotide sequence ID" value="NZ_CP032050.1"/>
</dbReference>
<dbReference type="Proteomes" id="UP000276309">
    <property type="component" value="Chromosome"/>
</dbReference>
<feature type="signal peptide" evidence="1">
    <location>
        <begin position="1"/>
        <end position="23"/>
    </location>
</feature>
<dbReference type="KEGG" id="emar:D1013_02505"/>
<dbReference type="GO" id="GO:0004553">
    <property type="term" value="F:hydrolase activity, hydrolyzing O-glycosyl compounds"/>
    <property type="evidence" value="ECO:0007669"/>
    <property type="project" value="UniProtKB-ARBA"/>
</dbReference>
<gene>
    <name evidence="2" type="ORF">D1013_02505</name>
</gene>
<dbReference type="GO" id="GO:0005975">
    <property type="term" value="P:carbohydrate metabolic process"/>
    <property type="evidence" value="ECO:0007669"/>
    <property type="project" value="UniProtKB-ARBA"/>
</dbReference>
<dbReference type="AlphaFoldDB" id="A0A3G2L2A5"/>
<name>A0A3G2L2A5_9FLAO</name>
<evidence type="ECO:0000313" key="3">
    <source>
        <dbReference type="Proteomes" id="UP000276309"/>
    </source>
</evidence>
<dbReference type="EMBL" id="CP032050">
    <property type="protein sequence ID" value="AYN66336.1"/>
    <property type="molecule type" value="Genomic_DNA"/>
</dbReference>
<dbReference type="Gene3D" id="2.60.120.560">
    <property type="entry name" value="Exo-inulinase, domain 1"/>
    <property type="match status" value="1"/>
</dbReference>
<evidence type="ECO:0008006" key="4">
    <source>
        <dbReference type="Google" id="ProtNLM"/>
    </source>
</evidence>
<organism evidence="2 3">
    <name type="scientific">Euzebyella marina</name>
    <dbReference type="NCBI Taxonomy" id="1761453"/>
    <lineage>
        <taxon>Bacteria</taxon>
        <taxon>Pseudomonadati</taxon>
        <taxon>Bacteroidota</taxon>
        <taxon>Flavobacteriia</taxon>
        <taxon>Flavobacteriales</taxon>
        <taxon>Flavobacteriaceae</taxon>
        <taxon>Euzebyella</taxon>
    </lineage>
</organism>
<dbReference type="OrthoDB" id="2634655at2"/>
<keyword evidence="1" id="KW-0732">Signal</keyword>
<feature type="chain" id="PRO_5018208916" description="DUF1080 domain-containing protein" evidence="1">
    <location>
        <begin position="24"/>
        <end position="392"/>
    </location>
</feature>
<evidence type="ECO:0000313" key="2">
    <source>
        <dbReference type="EMBL" id="AYN66336.1"/>
    </source>
</evidence>